<evidence type="ECO:0000256" key="14">
    <source>
        <dbReference type="PIRSR" id="PIRSR614732-1"/>
    </source>
</evidence>
<evidence type="ECO:0000256" key="15">
    <source>
        <dbReference type="PIRSR" id="PIRSR614732-2"/>
    </source>
</evidence>
<sequence>MLDNTFRREQKCKRLPEMDELAVKLFDIQAVKFGSFTLKSGQVSPIYFDFRLIISYPAILEKVAGLLWKKCSNNATVDLICGVPYTALPIATLISVTNRVPMLLRRKEAKEYGTKKLIEGDFRPGMNCIIVEDVVTTGTSVLETAIELRKLGIEVTHAIVLLDRRQGGKENLSKHGIELSSVFHVEEIMASLEKQSKVDHKVAEEVMNFIRGNRQPILNRNPRLHVSLEERRSSCKHPIASRLFDLMMAKKSNLCVAADLPSLDEVITLAESIGPKIVVLKIHVDILEDFSLTKIRQLKEVARAHEFLIMEDRKFADIANTVQQQFHGGVYRISEWADLITAHPLPGPEMITHMFGDSSSDSRRTCGCVLILEMSTKNALTNEDYAKEAAKWGLIASDIVTGFVGQSAPNSDFPGWIQFTPGVNSSSASGDSKGQQYCSPAKAVLERGADIIIVGRGLINSQDVVATAETYRTEGWAALTQRITNP</sequence>
<dbReference type="GO" id="GO:0006207">
    <property type="term" value="P:'de novo' pyrimidine nucleobase biosynthetic process"/>
    <property type="evidence" value="ECO:0007669"/>
    <property type="project" value="InterPro"/>
</dbReference>
<dbReference type="FunFam" id="3.40.50.2020:FF:000025">
    <property type="entry name" value="Uridine monophosphate synthetase"/>
    <property type="match status" value="1"/>
</dbReference>
<evidence type="ECO:0000256" key="2">
    <source>
        <dbReference type="ARBA" id="ARBA00004889"/>
    </source>
</evidence>
<dbReference type="GO" id="GO:0004588">
    <property type="term" value="F:orotate phosphoribosyltransferase activity"/>
    <property type="evidence" value="ECO:0007669"/>
    <property type="project" value="UniProtKB-EC"/>
</dbReference>
<comment type="pathway">
    <text evidence="2">Pyrimidine metabolism; UMP biosynthesis via de novo pathway; UMP from orotate: step 1/2.</text>
</comment>
<dbReference type="EC" id="2.4.2.10" evidence="5"/>
<evidence type="ECO:0000256" key="5">
    <source>
        <dbReference type="ARBA" id="ARBA00011971"/>
    </source>
</evidence>
<feature type="active site" description="For OMPdecase activity" evidence="14">
    <location>
        <position position="312"/>
    </location>
</feature>
<feature type="domain" description="Orotidine 5'-phosphate decarboxylase" evidence="16">
    <location>
        <begin position="253"/>
        <end position="471"/>
    </location>
</feature>
<dbReference type="PANTHER" id="PTHR19278:SF9">
    <property type="entry name" value="URIDINE 5'-MONOPHOSPHATE SYNTHASE"/>
    <property type="match status" value="1"/>
</dbReference>
<keyword evidence="11" id="KW-0665">Pyrimidine biosynthesis</keyword>
<dbReference type="NCBIfam" id="NF010382">
    <property type="entry name" value="PRK13809.1"/>
    <property type="match status" value="1"/>
</dbReference>
<reference evidence="17" key="1">
    <citation type="submission" date="2015-10" db="EMBL/GenBank/DDBJ databases">
        <title>Daphnia magna gene sets from two clonal populations assembled and annotated with EvidentialGene.</title>
        <authorList>
            <person name="Gilbert D."/>
            <person name="Podicheti R."/>
            <person name="Orsini L."/>
            <person name="Colbourne J."/>
            <person name="Pfrender M."/>
        </authorList>
    </citation>
    <scope>NUCLEOTIDE SEQUENCE</scope>
</reference>
<dbReference type="PROSITE" id="PS00156">
    <property type="entry name" value="OMPDECASE"/>
    <property type="match status" value="1"/>
</dbReference>
<dbReference type="HAMAP" id="MF_01208">
    <property type="entry name" value="PyrE"/>
    <property type="match status" value="1"/>
</dbReference>
<evidence type="ECO:0000256" key="1">
    <source>
        <dbReference type="ARBA" id="ARBA00004861"/>
    </source>
</evidence>
<dbReference type="OrthoDB" id="10263753at2759"/>
<evidence type="ECO:0000256" key="4">
    <source>
        <dbReference type="ARBA" id="ARBA00009769"/>
    </source>
</evidence>
<evidence type="ECO:0000256" key="10">
    <source>
        <dbReference type="ARBA" id="ARBA00022793"/>
    </source>
</evidence>
<evidence type="ECO:0000256" key="3">
    <source>
        <dbReference type="ARBA" id="ARBA00006221"/>
    </source>
</evidence>
<organism evidence="17">
    <name type="scientific">Daphnia magna</name>
    <dbReference type="NCBI Taxonomy" id="35525"/>
    <lineage>
        <taxon>Eukaryota</taxon>
        <taxon>Metazoa</taxon>
        <taxon>Ecdysozoa</taxon>
        <taxon>Arthropoda</taxon>
        <taxon>Crustacea</taxon>
        <taxon>Branchiopoda</taxon>
        <taxon>Diplostraca</taxon>
        <taxon>Cladocera</taxon>
        <taxon>Anomopoda</taxon>
        <taxon>Daphniidae</taxon>
        <taxon>Daphnia</taxon>
    </lineage>
</organism>
<feature type="binding site" evidence="15">
    <location>
        <position position="455"/>
    </location>
    <ligand>
        <name>substrate</name>
    </ligand>
</feature>
<dbReference type="InterPro" id="IPR023031">
    <property type="entry name" value="OPRT"/>
</dbReference>
<dbReference type="GO" id="GO:0004590">
    <property type="term" value="F:orotidine-5'-phosphate decarboxylase activity"/>
    <property type="evidence" value="ECO:0007669"/>
    <property type="project" value="UniProtKB-EC"/>
</dbReference>
<dbReference type="SMART" id="SM00934">
    <property type="entry name" value="OMPdecase"/>
    <property type="match status" value="1"/>
</dbReference>
<evidence type="ECO:0000256" key="6">
    <source>
        <dbReference type="ARBA" id="ARBA00012321"/>
    </source>
</evidence>
<comment type="similarity">
    <text evidence="4">In the C-terminal section; belongs to the OMP decarboxylase family.</text>
</comment>
<dbReference type="CDD" id="cd04725">
    <property type="entry name" value="OMP_decarboxylase_like"/>
    <property type="match status" value="1"/>
</dbReference>
<reference evidence="17" key="2">
    <citation type="submission" date="2015-10" db="EMBL/GenBank/DDBJ databases">
        <authorList>
            <person name="Gilbert D.G."/>
        </authorList>
    </citation>
    <scope>NUCLEOTIDE SEQUENCE</scope>
</reference>
<dbReference type="AlphaFoldDB" id="A0A0P4ZWX2"/>
<dbReference type="NCBIfam" id="TIGR00336">
    <property type="entry name" value="pyrE"/>
    <property type="match status" value="1"/>
</dbReference>
<dbReference type="SUPFAM" id="SSF51366">
    <property type="entry name" value="Ribulose-phoshate binding barrel"/>
    <property type="match status" value="1"/>
</dbReference>
<feature type="binding site" evidence="15">
    <location>
        <position position="456"/>
    </location>
    <ligand>
        <name>substrate</name>
    </ligand>
</feature>
<dbReference type="NCBIfam" id="TIGR01740">
    <property type="entry name" value="pyrF"/>
    <property type="match status" value="1"/>
</dbReference>
<evidence type="ECO:0000256" key="7">
    <source>
        <dbReference type="ARBA" id="ARBA00015047"/>
    </source>
</evidence>
<dbReference type="InterPro" id="IPR004467">
    <property type="entry name" value="Or_phspho_trans_dom"/>
</dbReference>
<dbReference type="InterPro" id="IPR029057">
    <property type="entry name" value="PRTase-like"/>
</dbReference>
<feature type="binding site" evidence="15">
    <location>
        <position position="435"/>
    </location>
    <ligand>
        <name>substrate</name>
    </ligand>
</feature>
<evidence type="ECO:0000256" key="12">
    <source>
        <dbReference type="ARBA" id="ARBA00023239"/>
    </source>
</evidence>
<dbReference type="InterPro" id="IPR011060">
    <property type="entry name" value="RibuloseP-bd_barrel"/>
</dbReference>
<feature type="active site" description="For OMPdecase activity" evidence="14">
    <location>
        <position position="314"/>
    </location>
</feature>
<evidence type="ECO:0000259" key="16">
    <source>
        <dbReference type="SMART" id="SM00934"/>
    </source>
</evidence>
<dbReference type="InterPro" id="IPR014732">
    <property type="entry name" value="OMPdecase"/>
</dbReference>
<dbReference type="SUPFAM" id="SSF53271">
    <property type="entry name" value="PRTase-like"/>
    <property type="match status" value="1"/>
</dbReference>
<name>A0A0P4ZWX2_9CRUS</name>
<comment type="similarity">
    <text evidence="3">In the N-terminal section; belongs to the purine/pyrimidine phosphoribosyltransferase family.</text>
</comment>
<protein>
    <recommendedName>
        <fullName evidence="7">Uridine 5'-monophosphate synthase</fullName>
        <ecNumber evidence="5">2.4.2.10</ecNumber>
        <ecNumber evidence="6">4.1.1.23</ecNumber>
    </recommendedName>
</protein>
<dbReference type="GO" id="GO:0044205">
    <property type="term" value="P:'de novo' UMP biosynthetic process"/>
    <property type="evidence" value="ECO:0007669"/>
    <property type="project" value="UniProtKB-UniPathway"/>
</dbReference>
<evidence type="ECO:0000313" key="17">
    <source>
        <dbReference type="EMBL" id="JAJ15811.1"/>
    </source>
</evidence>
<dbReference type="EC" id="4.1.1.23" evidence="6"/>
<keyword evidence="9" id="KW-0808">Transferase</keyword>
<feature type="binding site" evidence="15">
    <location>
        <position position="375"/>
    </location>
    <ligand>
        <name>substrate</name>
    </ligand>
</feature>
<keyword evidence="8" id="KW-0328">Glycosyltransferase</keyword>
<dbReference type="CDD" id="cd06223">
    <property type="entry name" value="PRTases_typeI"/>
    <property type="match status" value="1"/>
</dbReference>
<keyword evidence="12" id="KW-0456">Lyase</keyword>
<dbReference type="Gene3D" id="3.20.20.70">
    <property type="entry name" value="Aldolase class I"/>
    <property type="match status" value="1"/>
</dbReference>
<dbReference type="InterPro" id="IPR000836">
    <property type="entry name" value="PRTase_dom"/>
</dbReference>
<dbReference type="EMBL" id="GDIP01207591">
    <property type="protein sequence ID" value="JAJ15811.1"/>
    <property type="molecule type" value="Transcribed_RNA"/>
</dbReference>
<dbReference type="InterPro" id="IPR013785">
    <property type="entry name" value="Aldolase_TIM"/>
</dbReference>
<dbReference type="PANTHER" id="PTHR19278">
    <property type="entry name" value="OROTATE PHOSPHORIBOSYLTRANSFERASE"/>
    <property type="match status" value="1"/>
</dbReference>
<keyword evidence="10" id="KW-0210">Decarboxylase</keyword>
<evidence type="ECO:0000256" key="11">
    <source>
        <dbReference type="ARBA" id="ARBA00022975"/>
    </source>
</evidence>
<evidence type="ECO:0000256" key="8">
    <source>
        <dbReference type="ARBA" id="ARBA00022676"/>
    </source>
</evidence>
<dbReference type="Pfam" id="PF00215">
    <property type="entry name" value="OMPdecase"/>
    <property type="match status" value="1"/>
</dbReference>
<evidence type="ECO:0000256" key="9">
    <source>
        <dbReference type="ARBA" id="ARBA00022679"/>
    </source>
</evidence>
<dbReference type="Pfam" id="PF00156">
    <property type="entry name" value="Pribosyltran"/>
    <property type="match status" value="1"/>
</dbReference>
<dbReference type="EMBL" id="GDIP01205740">
    <property type="protein sequence ID" value="JAJ17662.1"/>
    <property type="molecule type" value="Transcribed_RNA"/>
</dbReference>
<evidence type="ECO:0000256" key="13">
    <source>
        <dbReference type="ARBA" id="ARBA00023268"/>
    </source>
</evidence>
<dbReference type="FunFam" id="3.20.20.70:FF:000114">
    <property type="entry name" value="Decarboxylase,orotidine phosphate"/>
    <property type="match status" value="1"/>
</dbReference>
<accession>A0A0P4ZWX2</accession>
<comment type="pathway">
    <text evidence="1">Pyrimidine metabolism; UMP biosynthesis via de novo pathway; UMP from orotate: step 2/2.</text>
</comment>
<dbReference type="Gene3D" id="3.40.50.2020">
    <property type="match status" value="1"/>
</dbReference>
<feature type="active site" description="For OMPdecase activity" evidence="14">
    <location>
        <position position="317"/>
    </location>
</feature>
<dbReference type="InterPro" id="IPR018089">
    <property type="entry name" value="OMPdecase_AS"/>
</dbReference>
<feature type="binding site" evidence="15">
    <location>
        <position position="281"/>
    </location>
    <ligand>
        <name>substrate</name>
    </ligand>
</feature>
<feature type="binding site" evidence="15">
    <location>
        <position position="259"/>
    </location>
    <ligand>
        <name>substrate</name>
    </ligand>
</feature>
<dbReference type="InterPro" id="IPR001754">
    <property type="entry name" value="OMPdeCOase_dom"/>
</dbReference>
<keyword evidence="13" id="KW-0511">Multifunctional enzyme</keyword>
<dbReference type="UniPathway" id="UPA00070">
    <property type="reaction ID" value="UER00119"/>
</dbReference>
<proteinExistence type="inferred from homology"/>